<protein>
    <recommendedName>
        <fullName evidence="3">Lipocalin-like domain-containing protein</fullName>
    </recommendedName>
</protein>
<gene>
    <name evidence="1" type="ORF">DWW10_15885</name>
</gene>
<evidence type="ECO:0000313" key="2">
    <source>
        <dbReference type="Proteomes" id="UP000283850"/>
    </source>
</evidence>
<sequence length="182" mass="20337">MADEDVSIRIEIRQGNEEGKAVYSQNFNVHTDKTGVCNLTLNLSADIDWSTNNYYLITIINQTVCSSPKITSVPYALYAGQAASLDGIITAKQLVGTWKNTYNDPKEGEESFIFNADGTGYQIWLNKEEIKIAFTWSLNRAGILAVIDAENKTNVYYTIVVDENKIIIGGDSRRGDTLIRQR</sequence>
<dbReference type="AlphaFoldDB" id="A0A412Y2F2"/>
<reference evidence="1 2" key="1">
    <citation type="submission" date="2018-08" db="EMBL/GenBank/DDBJ databases">
        <title>A genome reference for cultivated species of the human gut microbiota.</title>
        <authorList>
            <person name="Zou Y."/>
            <person name="Xue W."/>
            <person name="Luo G."/>
        </authorList>
    </citation>
    <scope>NUCLEOTIDE SEQUENCE [LARGE SCALE GENOMIC DNA]</scope>
    <source>
        <strain evidence="1 2">AF14-32</strain>
    </source>
</reference>
<proteinExistence type="predicted"/>
<name>A0A412Y2F2_9BACE</name>
<evidence type="ECO:0000313" key="1">
    <source>
        <dbReference type="EMBL" id="RGV51583.1"/>
    </source>
</evidence>
<accession>A0A412Y2F2</accession>
<comment type="caution">
    <text evidence="1">The sequence shown here is derived from an EMBL/GenBank/DDBJ whole genome shotgun (WGS) entry which is preliminary data.</text>
</comment>
<organism evidence="1 2">
    <name type="scientific">Bacteroides intestinalis</name>
    <dbReference type="NCBI Taxonomy" id="329854"/>
    <lineage>
        <taxon>Bacteria</taxon>
        <taxon>Pseudomonadati</taxon>
        <taxon>Bacteroidota</taxon>
        <taxon>Bacteroidia</taxon>
        <taxon>Bacteroidales</taxon>
        <taxon>Bacteroidaceae</taxon>
        <taxon>Bacteroides</taxon>
    </lineage>
</organism>
<dbReference type="Proteomes" id="UP000283850">
    <property type="component" value="Unassembled WGS sequence"/>
</dbReference>
<evidence type="ECO:0008006" key="3">
    <source>
        <dbReference type="Google" id="ProtNLM"/>
    </source>
</evidence>
<dbReference type="EMBL" id="QRZF01000011">
    <property type="protein sequence ID" value="RGV51583.1"/>
    <property type="molecule type" value="Genomic_DNA"/>
</dbReference>